<feature type="region of interest" description="Disordered" evidence="13">
    <location>
        <begin position="211"/>
        <end position="272"/>
    </location>
</feature>
<evidence type="ECO:0000256" key="4">
    <source>
        <dbReference type="ARBA" id="ARBA00022516"/>
    </source>
</evidence>
<dbReference type="InterPro" id="IPR003817">
    <property type="entry name" value="PS_Dcarbxylase"/>
</dbReference>
<keyword evidence="9 16" id="KW-0456">Lyase</keyword>
<dbReference type="PROSITE" id="PS00018">
    <property type="entry name" value="EF_HAND_1"/>
    <property type="match status" value="1"/>
</dbReference>
<dbReference type="Pfam" id="PF02666">
    <property type="entry name" value="PS_Dcarbxylase"/>
    <property type="match status" value="1"/>
</dbReference>
<feature type="domain" description="C2" evidence="14">
    <location>
        <begin position="294"/>
        <end position="412"/>
    </location>
</feature>
<keyword evidence="10" id="KW-1208">Phospholipid metabolism</keyword>
<protein>
    <recommendedName>
        <fullName evidence="3">phosphatidylserine decarboxylase</fullName>
        <ecNumber evidence="3">4.1.1.65</ecNumber>
    </recommendedName>
</protein>
<dbReference type="Gene3D" id="1.10.238.10">
    <property type="entry name" value="EF-hand"/>
    <property type="match status" value="1"/>
</dbReference>
<evidence type="ECO:0000313" key="16">
    <source>
        <dbReference type="EMBL" id="AYO43060.1"/>
    </source>
</evidence>
<accession>A0A3G2S558</accession>
<dbReference type="AlphaFoldDB" id="A0A3G2S558"/>
<dbReference type="PROSITE" id="PS50222">
    <property type="entry name" value="EF_HAND_2"/>
    <property type="match status" value="1"/>
</dbReference>
<gene>
    <name evidence="16" type="primary">psd3</name>
    <name evidence="16" type="ORF">DNF11_2110</name>
</gene>
<comment type="cofactor">
    <cofactor evidence="1">
        <name>pyruvate</name>
        <dbReference type="ChEBI" id="CHEBI:15361"/>
    </cofactor>
</comment>
<evidence type="ECO:0000256" key="11">
    <source>
        <dbReference type="ARBA" id="ARBA00023317"/>
    </source>
</evidence>
<proteinExistence type="predicted"/>
<evidence type="ECO:0000313" key="17">
    <source>
        <dbReference type="Proteomes" id="UP000269793"/>
    </source>
</evidence>
<dbReference type="EC" id="4.1.1.65" evidence="3"/>
<evidence type="ECO:0000259" key="14">
    <source>
        <dbReference type="PROSITE" id="PS50004"/>
    </source>
</evidence>
<evidence type="ECO:0000256" key="1">
    <source>
        <dbReference type="ARBA" id="ARBA00001928"/>
    </source>
</evidence>
<dbReference type="Pfam" id="PF00168">
    <property type="entry name" value="C2"/>
    <property type="match status" value="1"/>
</dbReference>
<evidence type="ECO:0000256" key="12">
    <source>
        <dbReference type="ARBA" id="ARBA00024326"/>
    </source>
</evidence>
<dbReference type="Proteomes" id="UP000269793">
    <property type="component" value="Chromosome III"/>
</dbReference>
<dbReference type="InterPro" id="IPR000008">
    <property type="entry name" value="C2_dom"/>
</dbReference>
<dbReference type="GO" id="GO:0006646">
    <property type="term" value="P:phosphatidylethanolamine biosynthetic process"/>
    <property type="evidence" value="ECO:0007669"/>
    <property type="project" value="UniProtKB-UniPathway"/>
</dbReference>
<dbReference type="InterPro" id="IPR002048">
    <property type="entry name" value="EF_hand_dom"/>
</dbReference>
<dbReference type="UniPathway" id="UPA00558"/>
<dbReference type="InterPro" id="IPR011992">
    <property type="entry name" value="EF-hand-dom_pair"/>
</dbReference>
<dbReference type="NCBIfam" id="TIGR00163">
    <property type="entry name" value="PS_decarb"/>
    <property type="match status" value="1"/>
</dbReference>
<dbReference type="SMART" id="SM00054">
    <property type="entry name" value="EFh"/>
    <property type="match status" value="1"/>
</dbReference>
<dbReference type="PANTHER" id="PTHR10067:SF17">
    <property type="entry name" value="PHOSPHATIDYLSERINE DECARBOXYLASE PROENZYME 2"/>
    <property type="match status" value="1"/>
</dbReference>
<keyword evidence="17" id="KW-1185">Reference proteome</keyword>
<feature type="domain" description="EF-hand" evidence="15">
    <location>
        <begin position="450"/>
        <end position="485"/>
    </location>
</feature>
<dbReference type="InterPro" id="IPR018247">
    <property type="entry name" value="EF_Hand_1_Ca_BS"/>
</dbReference>
<dbReference type="PROSITE" id="PS50004">
    <property type="entry name" value="C2"/>
    <property type="match status" value="1"/>
</dbReference>
<evidence type="ECO:0000256" key="10">
    <source>
        <dbReference type="ARBA" id="ARBA00023264"/>
    </source>
</evidence>
<evidence type="ECO:0000259" key="15">
    <source>
        <dbReference type="PROSITE" id="PS50222"/>
    </source>
</evidence>
<feature type="region of interest" description="Disordered" evidence="13">
    <location>
        <begin position="78"/>
        <end position="108"/>
    </location>
</feature>
<evidence type="ECO:0000256" key="7">
    <source>
        <dbReference type="ARBA" id="ARBA00023098"/>
    </source>
</evidence>
<dbReference type="GO" id="GO:0004609">
    <property type="term" value="F:phosphatidylserine decarboxylase activity"/>
    <property type="evidence" value="ECO:0007669"/>
    <property type="project" value="UniProtKB-EC"/>
</dbReference>
<evidence type="ECO:0000256" key="13">
    <source>
        <dbReference type="SAM" id="MobiDB-lite"/>
    </source>
</evidence>
<evidence type="ECO:0000256" key="9">
    <source>
        <dbReference type="ARBA" id="ARBA00023239"/>
    </source>
</evidence>
<feature type="compositionally biased region" description="Acidic residues" evidence="13">
    <location>
        <begin position="211"/>
        <end position="220"/>
    </location>
</feature>
<sequence length="930" mass="105853">MPASVDVILSIRGSFEGNQPSYYVAQHKTELDYDFGHESKLVELPLSCCATREANTVHSGMLHRSKRMILGFGRRRTRGVSGEVPTTSQGSIRPQRMRSHSSPAPPSMEVTHQMGIEFRVLLDDGKKQICVGECMYSVTEVSDQALWLPIITKQGHLHSGLQVTLSLLNENQWHQYKLERSLITAPADEPVGMVEEDEHFVNEVIFDRVDEDEDEDEGSAMDEPPIEQLQRSRHFGMRRHTRRLHTQAPQETTALSDTDTLPHGALSSQLVRRKHRRRLGLARRQQRHYSAIHTAGQLGLDTHGVQGIITMEVVSARDLPRWRNMTYTSFDMDPFVVVSFHRKVFRTRVCRHTLNPEWREKLYVHVHSRETSYNVRFAVYDWDNMSSNDYVGEVSLEIRMLMEAAEKGSGKVALDLPLEREGHDEDAKFGVGKPRPTLQLEAAYQSYSALRRQFWREMLRLYDTNESGSIDMDELHTMLMSLGSSLTPTTLAGFFERFGKNPYVDGLTLDEGVRALEEELEKSWAHRCDPETADDTDDAVDVERVIQLRECPWCHMPYLSHANESDVVTHLALCSSQEGRAVDDFMVSNFVTATQARRKWYTNMFKTMSQGVYQIGANSANILVQDRLTGQLVEEKMQVYVRLGIRLLYQGAKSRMEGARARRILRNMTIKQGAKYDQPSSVRAIKPFVMFHNIDEHEMVDALDSFTTFNEFFCRRIDMSLRPLAEPDNSACLVSCADCRLMAFENVDQATKLWIKGRHFSIARLLGSNISHEQFALLIFRLAPQDYHRFHAPVDGVVGPPKWLEGEYYTVNPMAIRSAIDVYGENTRVVIPITTHDFGTVYLVAIGAMMVGSIVMTAQQGQHVQRNDELGYFKFGGSTLVLLVDAARVQWDDDLLVNSDACIETLVRVGMRMGHARTLPDSVGEETRPR</sequence>
<dbReference type="SMART" id="SM00239">
    <property type="entry name" value="C2"/>
    <property type="match status" value="1"/>
</dbReference>
<name>A0A3G2S558_MALR7</name>
<organism evidence="16 17">
    <name type="scientific">Malassezia restricta (strain ATCC 96810 / NBRC 103918 / CBS 7877)</name>
    <name type="common">Seborrheic dermatitis infection agent</name>
    <dbReference type="NCBI Taxonomy" id="425264"/>
    <lineage>
        <taxon>Eukaryota</taxon>
        <taxon>Fungi</taxon>
        <taxon>Dikarya</taxon>
        <taxon>Basidiomycota</taxon>
        <taxon>Ustilaginomycotina</taxon>
        <taxon>Malasseziomycetes</taxon>
        <taxon>Malasseziales</taxon>
        <taxon>Malasseziaceae</taxon>
        <taxon>Malassezia</taxon>
    </lineage>
</organism>
<comment type="pathway">
    <text evidence="2">Lipid metabolism.</text>
</comment>
<keyword evidence="7" id="KW-0443">Lipid metabolism</keyword>
<evidence type="ECO:0000256" key="3">
    <source>
        <dbReference type="ARBA" id="ARBA00012243"/>
    </source>
</evidence>
<dbReference type="InterPro" id="IPR035892">
    <property type="entry name" value="C2_domain_sf"/>
</dbReference>
<keyword evidence="5" id="KW-0210">Decarboxylase</keyword>
<dbReference type="GO" id="GO:0005509">
    <property type="term" value="F:calcium ion binding"/>
    <property type="evidence" value="ECO:0007669"/>
    <property type="project" value="InterPro"/>
</dbReference>
<dbReference type="VEuPathDB" id="FungiDB:DNF11_2110"/>
<dbReference type="InterPro" id="IPR033177">
    <property type="entry name" value="PSD-B"/>
</dbReference>
<keyword evidence="4" id="KW-0444">Lipid biosynthesis</keyword>
<comment type="pathway">
    <text evidence="12">Phospholipid metabolism; phosphatidylethanolamine biosynthesis.</text>
</comment>
<reference evidence="16 17" key="1">
    <citation type="submission" date="2018-10" db="EMBL/GenBank/DDBJ databases">
        <title>Complete genome sequence of Malassezia restricta CBS 7877.</title>
        <authorList>
            <person name="Morand S.C."/>
            <person name="Bertignac M."/>
            <person name="Iltis A."/>
            <person name="Kolder I."/>
            <person name="Pirovano W."/>
            <person name="Jourdain R."/>
            <person name="Clavaud C."/>
        </authorList>
    </citation>
    <scope>NUCLEOTIDE SEQUENCE [LARGE SCALE GENOMIC DNA]</scope>
    <source>
        <strain evidence="16 17">CBS 7877</strain>
    </source>
</reference>
<dbReference type="OrthoDB" id="5973539at2759"/>
<feature type="compositionally biased region" description="Basic residues" evidence="13">
    <location>
        <begin position="231"/>
        <end position="245"/>
    </location>
</feature>
<dbReference type="Gene3D" id="2.60.40.150">
    <property type="entry name" value="C2 domain"/>
    <property type="match status" value="1"/>
</dbReference>
<keyword evidence="8" id="KW-0594">Phospholipid biosynthesis</keyword>
<keyword evidence="11" id="KW-0670">Pyruvate</keyword>
<dbReference type="STRING" id="425264.A0A3G2S558"/>
<feature type="compositionally biased region" description="Polar residues" evidence="13">
    <location>
        <begin position="247"/>
        <end position="259"/>
    </location>
</feature>
<evidence type="ECO:0000256" key="5">
    <source>
        <dbReference type="ARBA" id="ARBA00022793"/>
    </source>
</evidence>
<evidence type="ECO:0000256" key="2">
    <source>
        <dbReference type="ARBA" id="ARBA00005189"/>
    </source>
</evidence>
<dbReference type="EMBL" id="CP033150">
    <property type="protein sequence ID" value="AYO43060.1"/>
    <property type="molecule type" value="Genomic_DNA"/>
</dbReference>
<evidence type="ECO:0000256" key="8">
    <source>
        <dbReference type="ARBA" id="ARBA00023209"/>
    </source>
</evidence>
<dbReference type="SUPFAM" id="SSF49562">
    <property type="entry name" value="C2 domain (Calcium/lipid-binding domain, CaLB)"/>
    <property type="match status" value="1"/>
</dbReference>
<evidence type="ECO:0000256" key="6">
    <source>
        <dbReference type="ARBA" id="ARBA00022837"/>
    </source>
</evidence>
<keyword evidence="6" id="KW-0106">Calcium</keyword>
<dbReference type="SUPFAM" id="SSF47473">
    <property type="entry name" value="EF-hand"/>
    <property type="match status" value="1"/>
</dbReference>
<dbReference type="PANTHER" id="PTHR10067">
    <property type="entry name" value="PHOSPHATIDYLSERINE DECARBOXYLASE"/>
    <property type="match status" value="1"/>
</dbReference>